<keyword evidence="2" id="KW-1185">Reference proteome</keyword>
<sequence>MAKKKSCQNIHNPRVLLEAERELYGWVDENIFSQYSVITVDMLPGLRRDISLTEGRIYEEDYILEAAGPSDRLPFRMGENRARFLWVYQEMFTRLGVSFPFSEFQREVMMRCRIAASQLHLNGWGFFRAFECICLHFGDGGFSIPLRSLSRSSNDIILKSFPLPVDDLFVLTTRGSPSLQSTGIRR</sequence>
<accession>A0ABU6XKF4</accession>
<reference evidence="1 2" key="1">
    <citation type="journal article" date="2023" name="Plants (Basel)">
        <title>Bridging the Gap: Combining Genomics and Transcriptomics Approaches to Understand Stylosanthes scabra, an Orphan Legume from the Brazilian Caatinga.</title>
        <authorList>
            <person name="Ferreira-Neto J.R.C."/>
            <person name="da Silva M.D."/>
            <person name="Binneck E."/>
            <person name="de Melo N.F."/>
            <person name="da Silva R.H."/>
            <person name="de Melo A.L.T.M."/>
            <person name="Pandolfi V."/>
            <person name="Bustamante F.O."/>
            <person name="Brasileiro-Vidal A.C."/>
            <person name="Benko-Iseppon A.M."/>
        </authorList>
    </citation>
    <scope>NUCLEOTIDE SEQUENCE [LARGE SCALE GENOMIC DNA]</scope>
    <source>
        <tissue evidence="1">Leaves</tissue>
    </source>
</reference>
<proteinExistence type="predicted"/>
<dbReference type="EMBL" id="JASCZI010211921">
    <property type="protein sequence ID" value="MED6197559.1"/>
    <property type="molecule type" value="Genomic_DNA"/>
</dbReference>
<dbReference type="Proteomes" id="UP001341840">
    <property type="component" value="Unassembled WGS sequence"/>
</dbReference>
<evidence type="ECO:0000313" key="2">
    <source>
        <dbReference type="Proteomes" id="UP001341840"/>
    </source>
</evidence>
<comment type="caution">
    <text evidence="1">The sequence shown here is derived from an EMBL/GenBank/DDBJ whole genome shotgun (WGS) entry which is preliminary data.</text>
</comment>
<name>A0ABU6XKF4_9FABA</name>
<organism evidence="1 2">
    <name type="scientific">Stylosanthes scabra</name>
    <dbReference type="NCBI Taxonomy" id="79078"/>
    <lineage>
        <taxon>Eukaryota</taxon>
        <taxon>Viridiplantae</taxon>
        <taxon>Streptophyta</taxon>
        <taxon>Embryophyta</taxon>
        <taxon>Tracheophyta</taxon>
        <taxon>Spermatophyta</taxon>
        <taxon>Magnoliopsida</taxon>
        <taxon>eudicotyledons</taxon>
        <taxon>Gunneridae</taxon>
        <taxon>Pentapetalae</taxon>
        <taxon>rosids</taxon>
        <taxon>fabids</taxon>
        <taxon>Fabales</taxon>
        <taxon>Fabaceae</taxon>
        <taxon>Papilionoideae</taxon>
        <taxon>50 kb inversion clade</taxon>
        <taxon>dalbergioids sensu lato</taxon>
        <taxon>Dalbergieae</taxon>
        <taxon>Pterocarpus clade</taxon>
        <taxon>Stylosanthes</taxon>
    </lineage>
</organism>
<protein>
    <submittedName>
        <fullName evidence="1">Uncharacterized protein</fullName>
    </submittedName>
</protein>
<gene>
    <name evidence="1" type="ORF">PIB30_057553</name>
</gene>
<evidence type="ECO:0000313" key="1">
    <source>
        <dbReference type="EMBL" id="MED6197559.1"/>
    </source>
</evidence>